<dbReference type="OrthoDB" id="10049514at2759"/>
<dbReference type="Proteomes" id="UP000663825">
    <property type="component" value="Unassembled WGS sequence"/>
</dbReference>
<feature type="transmembrane region" description="Helical" evidence="1">
    <location>
        <begin position="48"/>
        <end position="72"/>
    </location>
</feature>
<keyword evidence="1" id="KW-0472">Membrane</keyword>
<organism evidence="2 3">
    <name type="scientific">Rotaria socialis</name>
    <dbReference type="NCBI Taxonomy" id="392032"/>
    <lineage>
        <taxon>Eukaryota</taxon>
        <taxon>Metazoa</taxon>
        <taxon>Spiralia</taxon>
        <taxon>Gnathifera</taxon>
        <taxon>Rotifera</taxon>
        <taxon>Eurotatoria</taxon>
        <taxon>Bdelloidea</taxon>
        <taxon>Philodinida</taxon>
        <taxon>Philodinidae</taxon>
        <taxon>Rotaria</taxon>
    </lineage>
</organism>
<keyword evidence="1" id="KW-0812">Transmembrane</keyword>
<evidence type="ECO:0000313" key="2">
    <source>
        <dbReference type="EMBL" id="CAF3369539.1"/>
    </source>
</evidence>
<name>A0A817XJG1_9BILA</name>
<gene>
    <name evidence="2" type="ORF">TIS948_LOCUS24920</name>
</gene>
<sequence>MALCVIYPLALYISLVIRYTCQTMFDYSYWTCGGPCYIYEPVLGPLDWIVNGCLNVILSSLATLIIIIRVLWQHQ</sequence>
<evidence type="ECO:0000313" key="3">
    <source>
        <dbReference type="Proteomes" id="UP000663825"/>
    </source>
</evidence>
<dbReference type="EMBL" id="CAJNXB010004322">
    <property type="protein sequence ID" value="CAF3369539.1"/>
    <property type="molecule type" value="Genomic_DNA"/>
</dbReference>
<comment type="caution">
    <text evidence="2">The sequence shown here is derived from an EMBL/GenBank/DDBJ whole genome shotgun (WGS) entry which is preliminary data.</text>
</comment>
<keyword evidence="1" id="KW-1133">Transmembrane helix</keyword>
<dbReference type="AlphaFoldDB" id="A0A817XJG1"/>
<evidence type="ECO:0000256" key="1">
    <source>
        <dbReference type="SAM" id="Phobius"/>
    </source>
</evidence>
<proteinExistence type="predicted"/>
<accession>A0A817XJG1</accession>
<reference evidence="2" key="1">
    <citation type="submission" date="2021-02" db="EMBL/GenBank/DDBJ databases">
        <authorList>
            <person name="Nowell W R."/>
        </authorList>
    </citation>
    <scope>NUCLEOTIDE SEQUENCE</scope>
</reference>
<protein>
    <submittedName>
        <fullName evidence="2">Uncharacterized protein</fullName>
    </submittedName>
</protein>